<dbReference type="GO" id="GO:0016787">
    <property type="term" value="F:hydrolase activity"/>
    <property type="evidence" value="ECO:0007669"/>
    <property type="project" value="UniProtKB-ARBA"/>
</dbReference>
<feature type="region of interest" description="Disordered" evidence="1">
    <location>
        <begin position="204"/>
        <end position="226"/>
    </location>
</feature>
<dbReference type="Proteomes" id="UP000662873">
    <property type="component" value="Chromosome"/>
</dbReference>
<accession>A0A809R8D3</accession>
<dbReference type="InterPro" id="IPR017850">
    <property type="entry name" value="Alkaline_phosphatase_core_sf"/>
</dbReference>
<dbReference type="Pfam" id="PF01663">
    <property type="entry name" value="Phosphodiest"/>
    <property type="match status" value="2"/>
</dbReference>
<dbReference type="PANTHER" id="PTHR10151:SF120">
    <property type="entry name" value="BIS(5'-ADENOSYL)-TRIPHOSPHATASE"/>
    <property type="match status" value="1"/>
</dbReference>
<protein>
    <recommendedName>
        <fullName evidence="4">Type I phosphodiesterase/nucleotide pyrophosphatase</fullName>
    </recommendedName>
</protein>
<evidence type="ECO:0008006" key="4">
    <source>
        <dbReference type="Google" id="ProtNLM"/>
    </source>
</evidence>
<sequence length="614" mass="65683">MISWDGAPDWVIDRLVEEGRLPTLGRIRKEGACAEYVVPSFPSKTAVGHSAVFTAAWPEVSGIVGNSVPAGTASQTTLTESLRGFDSRALTAEPVFVTAAKAGFQVAVLSATQSYPAEPHLAAIRASGADPGKFWSLSGFETTLAGRAMLTEKDFGALAGEWPGISTSPSFKEAEFEVAGTKFFALAYDDPSDPTKGLDTVAIRQGSRSGSGTSEAKLRPSSARDDSGFWSRPFRVGTGERSGGLAFRLFTLSPDGSQIELYRSSANALLGAASGASKASYEGSYPCFHDDAFGNYKSGLFGPTLVEGGSGEAERRIVEIVRRDCELLYAGTRWAWENLRPRLLTHYTPMSDSAGHTWIGLLDPDLPGHDPDLAAKIWPHYIKLFQLQDEWLGKVIDLVGNDAVVALFSDHGMEGISKYLNVQGVLEQAGLAAQSGRNIDLTKTQIACAAWEDFSLTVNRADRKGGIVAPGEVESVLTQATAALLSVRDPETNLPVVTSVWRARDVPGLGVSGGACGDLYFDLAPGYYPRRSFGAPVTKVTSEWREGVHGFYPERRKMHSILYVRGPGIRPGLVGPSLRQIDIVPTLCSGVGLPIPPQAQGHAVGQFWTSKSQG</sequence>
<evidence type="ECO:0000313" key="3">
    <source>
        <dbReference type="Proteomes" id="UP000662873"/>
    </source>
</evidence>
<dbReference type="KEGG" id="npy:NPRO_13750"/>
<organism evidence="2 3">
    <name type="scientific">Candidatus Nitrosymbiomonas proteolyticus</name>
    <dbReference type="NCBI Taxonomy" id="2608984"/>
    <lineage>
        <taxon>Bacteria</taxon>
        <taxon>Bacillati</taxon>
        <taxon>Armatimonadota</taxon>
        <taxon>Armatimonadota incertae sedis</taxon>
        <taxon>Candidatus Nitrosymbiomonas</taxon>
    </lineage>
</organism>
<dbReference type="EMBL" id="AP021858">
    <property type="protein sequence ID" value="BBO23780.1"/>
    <property type="molecule type" value="Genomic_DNA"/>
</dbReference>
<gene>
    <name evidence="2" type="ORF">NPRO_13750</name>
</gene>
<reference evidence="2" key="1">
    <citation type="journal article" name="DNA Res.">
        <title>The physiological potential of anammox bacteria as revealed by their core genome structure.</title>
        <authorList>
            <person name="Okubo T."/>
            <person name="Toyoda A."/>
            <person name="Fukuhara K."/>
            <person name="Uchiyama I."/>
            <person name="Harigaya Y."/>
            <person name="Kuroiwa M."/>
            <person name="Suzuki T."/>
            <person name="Murakami Y."/>
            <person name="Suwa Y."/>
            <person name="Takami H."/>
        </authorList>
    </citation>
    <scope>NUCLEOTIDE SEQUENCE</scope>
    <source>
        <strain evidence="2">317325-2</strain>
    </source>
</reference>
<dbReference type="Gene3D" id="3.40.720.10">
    <property type="entry name" value="Alkaline Phosphatase, subunit A"/>
    <property type="match status" value="2"/>
</dbReference>
<dbReference type="AlphaFoldDB" id="A0A809R8D3"/>
<dbReference type="InterPro" id="IPR002591">
    <property type="entry name" value="Phosphodiest/P_Trfase"/>
</dbReference>
<dbReference type="PANTHER" id="PTHR10151">
    <property type="entry name" value="ECTONUCLEOTIDE PYROPHOSPHATASE/PHOSPHODIESTERASE"/>
    <property type="match status" value="1"/>
</dbReference>
<dbReference type="SUPFAM" id="SSF53649">
    <property type="entry name" value="Alkaline phosphatase-like"/>
    <property type="match status" value="1"/>
</dbReference>
<proteinExistence type="predicted"/>
<evidence type="ECO:0000313" key="2">
    <source>
        <dbReference type="EMBL" id="BBO23780.1"/>
    </source>
</evidence>
<name>A0A809R8D3_9BACT</name>
<evidence type="ECO:0000256" key="1">
    <source>
        <dbReference type="SAM" id="MobiDB-lite"/>
    </source>
</evidence>
<feature type="compositionally biased region" description="Basic and acidic residues" evidence="1">
    <location>
        <begin position="216"/>
        <end position="226"/>
    </location>
</feature>